<keyword evidence="2" id="KW-1133">Transmembrane helix</keyword>
<feature type="region of interest" description="Disordered" evidence="1">
    <location>
        <begin position="288"/>
        <end position="319"/>
    </location>
</feature>
<evidence type="ECO:0000256" key="1">
    <source>
        <dbReference type="SAM" id="MobiDB-lite"/>
    </source>
</evidence>
<keyword evidence="2" id="KW-0472">Membrane</keyword>
<dbReference type="Proteomes" id="UP001218188">
    <property type="component" value="Unassembled WGS sequence"/>
</dbReference>
<keyword evidence="2" id="KW-0812">Transmembrane</keyword>
<feature type="signal peptide" evidence="3">
    <location>
        <begin position="1"/>
        <end position="19"/>
    </location>
</feature>
<feature type="transmembrane region" description="Helical" evidence="2">
    <location>
        <begin position="256"/>
        <end position="280"/>
    </location>
</feature>
<comment type="caution">
    <text evidence="4">The sequence shown here is derived from an EMBL/GenBank/DDBJ whole genome shotgun (WGS) entry which is preliminary data.</text>
</comment>
<proteinExistence type="predicted"/>
<evidence type="ECO:0000313" key="5">
    <source>
        <dbReference type="Proteomes" id="UP001218188"/>
    </source>
</evidence>
<reference evidence="4" key="1">
    <citation type="submission" date="2023-03" db="EMBL/GenBank/DDBJ databases">
        <title>Massive genome expansion in bonnet fungi (Mycena s.s.) driven by repeated elements and novel gene families across ecological guilds.</title>
        <authorList>
            <consortium name="Lawrence Berkeley National Laboratory"/>
            <person name="Harder C.B."/>
            <person name="Miyauchi S."/>
            <person name="Viragh M."/>
            <person name="Kuo A."/>
            <person name="Thoen E."/>
            <person name="Andreopoulos B."/>
            <person name="Lu D."/>
            <person name="Skrede I."/>
            <person name="Drula E."/>
            <person name="Henrissat B."/>
            <person name="Morin E."/>
            <person name="Kohler A."/>
            <person name="Barry K."/>
            <person name="LaButti K."/>
            <person name="Morin E."/>
            <person name="Salamov A."/>
            <person name="Lipzen A."/>
            <person name="Mereny Z."/>
            <person name="Hegedus B."/>
            <person name="Baldrian P."/>
            <person name="Stursova M."/>
            <person name="Weitz H."/>
            <person name="Taylor A."/>
            <person name="Grigoriev I.V."/>
            <person name="Nagy L.G."/>
            <person name="Martin F."/>
            <person name="Kauserud H."/>
        </authorList>
    </citation>
    <scope>NUCLEOTIDE SEQUENCE</scope>
    <source>
        <strain evidence="4">CBHHK200</strain>
    </source>
</reference>
<dbReference type="AlphaFoldDB" id="A0AAD6SYY1"/>
<dbReference type="EMBL" id="JARJCM010000050">
    <property type="protein sequence ID" value="KAJ7035410.1"/>
    <property type="molecule type" value="Genomic_DNA"/>
</dbReference>
<evidence type="ECO:0000313" key="4">
    <source>
        <dbReference type="EMBL" id="KAJ7035410.1"/>
    </source>
</evidence>
<keyword evidence="3" id="KW-0732">Signal</keyword>
<gene>
    <name evidence="4" type="ORF">C8F04DRAFT_1098330</name>
</gene>
<sequence>MLRLLCLFLLTAISTRVVASPPPCIGFQPVCAFVNEINNPLEIGGPTSPGALFDCQYSNSDGLSSGPVCSYNTPNVAAACVNRFDLINGADNCPLNLGQALPGSCAFVNQKNAPFLPPTALSDDNGLICNYVNEPTACQYSPTGDLSSGPASCPPSIGSAVLPPPVPQSCPASNSADTLTSETSSGGFITCNYSNGDTCTYSLTGEFVNGPGDCPKAIKTGALASTLSVDAAVANSNPDSTDTGASSEGTLISKPILIALLGMNGTLVLAVLAIAFALLLSRHNSSALNRGRDSRYTSVASKLHPPTHLEDNQSYGPHA</sequence>
<feature type="chain" id="PRO_5041974638" evidence="3">
    <location>
        <begin position="20"/>
        <end position="319"/>
    </location>
</feature>
<name>A0AAD6SYY1_9AGAR</name>
<keyword evidence="5" id="KW-1185">Reference proteome</keyword>
<evidence type="ECO:0000256" key="3">
    <source>
        <dbReference type="SAM" id="SignalP"/>
    </source>
</evidence>
<organism evidence="4 5">
    <name type="scientific">Mycena alexandri</name>
    <dbReference type="NCBI Taxonomy" id="1745969"/>
    <lineage>
        <taxon>Eukaryota</taxon>
        <taxon>Fungi</taxon>
        <taxon>Dikarya</taxon>
        <taxon>Basidiomycota</taxon>
        <taxon>Agaricomycotina</taxon>
        <taxon>Agaricomycetes</taxon>
        <taxon>Agaricomycetidae</taxon>
        <taxon>Agaricales</taxon>
        <taxon>Marasmiineae</taxon>
        <taxon>Mycenaceae</taxon>
        <taxon>Mycena</taxon>
    </lineage>
</organism>
<protein>
    <submittedName>
        <fullName evidence="4">Uncharacterized protein</fullName>
    </submittedName>
</protein>
<evidence type="ECO:0000256" key="2">
    <source>
        <dbReference type="SAM" id="Phobius"/>
    </source>
</evidence>
<accession>A0AAD6SYY1</accession>